<proteinExistence type="predicted"/>
<sequence length="144" mass="16241">MTNIYRMFEPTTDGRIYLLEDDDRRITPGGPALIGPDGVRQDIPAAVYRVLQHVLSAMYAGRAVKVSPLRTELPIDEAADAVAVARDVLRKHVGAGEIPFRSTEYVDWVQLADVMNWDNNRRAERQAVLDEYWAEEPDDDGQQS</sequence>
<keyword evidence="2" id="KW-1185">Reference proteome</keyword>
<protein>
    <submittedName>
        <fullName evidence="1">Uncharacterized protein</fullName>
    </submittedName>
</protein>
<organism evidence="1 2">
    <name type="scientific">Kribbella karoonensis</name>
    <dbReference type="NCBI Taxonomy" id="324851"/>
    <lineage>
        <taxon>Bacteria</taxon>
        <taxon>Bacillati</taxon>
        <taxon>Actinomycetota</taxon>
        <taxon>Actinomycetes</taxon>
        <taxon>Propionibacteriales</taxon>
        <taxon>Kribbellaceae</taxon>
        <taxon>Kribbella</taxon>
    </lineage>
</organism>
<accession>A0ABP4PD35</accession>
<comment type="caution">
    <text evidence="1">The sequence shown here is derived from an EMBL/GenBank/DDBJ whole genome shotgun (WGS) entry which is preliminary data.</text>
</comment>
<name>A0ABP4PD35_9ACTN</name>
<reference evidence="2" key="1">
    <citation type="journal article" date="2019" name="Int. J. Syst. Evol. Microbiol.">
        <title>The Global Catalogue of Microorganisms (GCM) 10K type strain sequencing project: providing services to taxonomists for standard genome sequencing and annotation.</title>
        <authorList>
            <consortium name="The Broad Institute Genomics Platform"/>
            <consortium name="The Broad Institute Genome Sequencing Center for Infectious Disease"/>
            <person name="Wu L."/>
            <person name="Ma J."/>
        </authorList>
    </citation>
    <scope>NUCLEOTIDE SEQUENCE [LARGE SCALE GENOMIC DNA]</scope>
    <source>
        <strain evidence="2">JCM 14304</strain>
    </source>
</reference>
<gene>
    <name evidence="1" type="ORF">GCM10009742_22950</name>
</gene>
<evidence type="ECO:0000313" key="2">
    <source>
        <dbReference type="Proteomes" id="UP001500190"/>
    </source>
</evidence>
<dbReference type="EMBL" id="BAAAND010000004">
    <property type="protein sequence ID" value="GAA1578402.1"/>
    <property type="molecule type" value="Genomic_DNA"/>
</dbReference>
<dbReference type="Proteomes" id="UP001500190">
    <property type="component" value="Unassembled WGS sequence"/>
</dbReference>
<evidence type="ECO:0000313" key="1">
    <source>
        <dbReference type="EMBL" id="GAA1578402.1"/>
    </source>
</evidence>